<name>A0AA39G8S7_MICHY</name>
<dbReference type="PANTHER" id="PTHR13007:SF19">
    <property type="entry name" value="PRE-MRNA-SPLICING FACTOR 18"/>
    <property type="match status" value="1"/>
</dbReference>
<dbReference type="Proteomes" id="UP001168972">
    <property type="component" value="Unassembled WGS sequence"/>
</dbReference>
<proteinExistence type="inferred from homology"/>
<dbReference type="InterPro" id="IPR039979">
    <property type="entry name" value="PRPF18"/>
</dbReference>
<organism evidence="9 10">
    <name type="scientific">Microctonus hyperodae</name>
    <name type="common">Parasitoid wasp</name>
    <dbReference type="NCBI Taxonomy" id="165561"/>
    <lineage>
        <taxon>Eukaryota</taxon>
        <taxon>Metazoa</taxon>
        <taxon>Ecdysozoa</taxon>
        <taxon>Arthropoda</taxon>
        <taxon>Hexapoda</taxon>
        <taxon>Insecta</taxon>
        <taxon>Pterygota</taxon>
        <taxon>Neoptera</taxon>
        <taxon>Endopterygota</taxon>
        <taxon>Hymenoptera</taxon>
        <taxon>Apocrita</taxon>
        <taxon>Ichneumonoidea</taxon>
        <taxon>Braconidae</taxon>
        <taxon>Euphorinae</taxon>
        <taxon>Microctonus</taxon>
    </lineage>
</organism>
<evidence type="ECO:0000256" key="1">
    <source>
        <dbReference type="ARBA" id="ARBA00004123"/>
    </source>
</evidence>
<keyword evidence="7" id="KW-0539">Nucleus</keyword>
<dbReference type="SUPFAM" id="SSF47938">
    <property type="entry name" value="Functional domain of the splicing factor Prp18"/>
    <property type="match status" value="1"/>
</dbReference>
<comment type="caution">
    <text evidence="9">The sequence shown here is derived from an EMBL/GenBank/DDBJ whole genome shotgun (WGS) entry which is preliminary data.</text>
</comment>
<reference evidence="9" key="1">
    <citation type="journal article" date="2023" name="bioRxiv">
        <title>Scaffold-level genome assemblies of two parasitoid biocontrol wasps reveal the parthenogenesis mechanism and an associated novel virus.</title>
        <authorList>
            <person name="Inwood S."/>
            <person name="Skelly J."/>
            <person name="Guhlin J."/>
            <person name="Harrop T."/>
            <person name="Goldson S."/>
            <person name="Dearden P."/>
        </authorList>
    </citation>
    <scope>NUCLEOTIDE SEQUENCE</scope>
    <source>
        <strain evidence="9">Lincoln</strain>
        <tissue evidence="9">Whole body</tissue>
    </source>
</reference>
<protein>
    <recommendedName>
        <fullName evidence="3">Pre-mRNA-splicing factor 18</fullName>
    </recommendedName>
</protein>
<dbReference type="GO" id="GO:0071021">
    <property type="term" value="C:U2-type post-spliceosomal complex"/>
    <property type="evidence" value="ECO:0007669"/>
    <property type="project" value="TreeGrafter"/>
</dbReference>
<evidence type="ECO:0000256" key="7">
    <source>
        <dbReference type="ARBA" id="ARBA00023242"/>
    </source>
</evidence>
<gene>
    <name evidence="9" type="ORF">PV327_001494</name>
</gene>
<feature type="domain" description="Prp18" evidence="8">
    <location>
        <begin position="112"/>
        <end position="192"/>
    </location>
</feature>
<dbReference type="Gene3D" id="1.20.940.10">
    <property type="entry name" value="Functional domain of the splicing factor Prp18"/>
    <property type="match status" value="1"/>
</dbReference>
<dbReference type="EMBL" id="JAQQBR010000001">
    <property type="protein sequence ID" value="KAK0183453.1"/>
    <property type="molecule type" value="Genomic_DNA"/>
</dbReference>
<keyword evidence="5" id="KW-0747">Spliceosome</keyword>
<evidence type="ECO:0000259" key="8">
    <source>
        <dbReference type="Pfam" id="PF02840"/>
    </source>
</evidence>
<dbReference type="Pfam" id="PF02840">
    <property type="entry name" value="Prp18"/>
    <property type="match status" value="1"/>
</dbReference>
<evidence type="ECO:0000256" key="6">
    <source>
        <dbReference type="ARBA" id="ARBA00023187"/>
    </source>
</evidence>
<evidence type="ECO:0000256" key="2">
    <source>
        <dbReference type="ARBA" id="ARBA00008137"/>
    </source>
</evidence>
<dbReference type="AlphaFoldDB" id="A0AA39G8S7"/>
<dbReference type="GO" id="GO:0000350">
    <property type="term" value="P:generation of catalytic spliceosome for second transesterification step"/>
    <property type="evidence" value="ECO:0007669"/>
    <property type="project" value="TreeGrafter"/>
</dbReference>
<dbReference type="GO" id="GO:0005682">
    <property type="term" value="C:U5 snRNP"/>
    <property type="evidence" value="ECO:0007669"/>
    <property type="project" value="TreeGrafter"/>
</dbReference>
<dbReference type="GO" id="GO:0046540">
    <property type="term" value="C:U4/U6 x U5 tri-snRNP complex"/>
    <property type="evidence" value="ECO:0007669"/>
    <property type="project" value="TreeGrafter"/>
</dbReference>
<evidence type="ECO:0000256" key="5">
    <source>
        <dbReference type="ARBA" id="ARBA00022728"/>
    </source>
</evidence>
<keyword evidence="10" id="KW-1185">Reference proteome</keyword>
<dbReference type="PANTHER" id="PTHR13007">
    <property type="entry name" value="PRE-MRNA SPLICING FACTOR-RELATED"/>
    <property type="match status" value="1"/>
</dbReference>
<comment type="subcellular location">
    <subcellularLocation>
        <location evidence="1">Nucleus</location>
    </subcellularLocation>
</comment>
<reference evidence="9" key="2">
    <citation type="submission" date="2023-03" db="EMBL/GenBank/DDBJ databases">
        <authorList>
            <person name="Inwood S.N."/>
            <person name="Skelly J.G."/>
            <person name="Guhlin J."/>
            <person name="Harrop T.W.R."/>
            <person name="Goldson S.G."/>
            <person name="Dearden P.K."/>
        </authorList>
    </citation>
    <scope>NUCLEOTIDE SEQUENCE</scope>
    <source>
        <strain evidence="9">Lincoln</strain>
        <tissue evidence="9">Whole body</tissue>
    </source>
</reference>
<keyword evidence="4" id="KW-0507">mRNA processing</keyword>
<evidence type="ECO:0000256" key="3">
    <source>
        <dbReference type="ARBA" id="ARBA00018242"/>
    </source>
</evidence>
<accession>A0AA39G8S7</accession>
<keyword evidence="6" id="KW-0508">mRNA splicing</keyword>
<comment type="similarity">
    <text evidence="2">Belongs to the PRP18 family.</text>
</comment>
<evidence type="ECO:0000256" key="4">
    <source>
        <dbReference type="ARBA" id="ARBA00022664"/>
    </source>
</evidence>
<evidence type="ECO:0000313" key="9">
    <source>
        <dbReference type="EMBL" id="KAK0183453.1"/>
    </source>
</evidence>
<dbReference type="InterPro" id="IPR004098">
    <property type="entry name" value="Prp18"/>
</dbReference>
<evidence type="ECO:0000313" key="10">
    <source>
        <dbReference type="Proteomes" id="UP001168972"/>
    </source>
</evidence>
<sequence length="192" mass="22541">MDILKAEIMKKQKQLEENNVLERNKKLFKYCDENKKDPVRNDEHKVADESMRNAVEVNQAYFNKILSTKPNKCDRKCDVDVPDEKITYEDIQKMSVRFDRGDRDFDMSVITQFIQFLLLMWGNHLNSRSTAERMSTKGKMASATYAQTREYVKPLLRKLKNKSLSESITDSLTNIVKHMLDRNYILASDAYL</sequence>